<feature type="transmembrane region" description="Helical" evidence="17">
    <location>
        <begin position="17"/>
        <end position="38"/>
    </location>
</feature>
<keyword evidence="19" id="KW-1185">Reference proteome</keyword>
<dbReference type="Pfam" id="PF01124">
    <property type="entry name" value="MAPEG"/>
    <property type="match status" value="1"/>
</dbReference>
<evidence type="ECO:0000256" key="6">
    <source>
        <dbReference type="ARBA" id="ARBA00022679"/>
    </source>
</evidence>
<proteinExistence type="inferred from homology"/>
<evidence type="ECO:0000256" key="13">
    <source>
        <dbReference type="ARBA" id="ARBA00023136"/>
    </source>
</evidence>
<dbReference type="InterPro" id="IPR023352">
    <property type="entry name" value="MAPEG-like_dom_sf"/>
</dbReference>
<dbReference type="OrthoDB" id="193139at2759"/>
<keyword evidence="9" id="KW-0256">Endoplasmic reticulum</keyword>
<evidence type="ECO:0000256" key="5">
    <source>
        <dbReference type="ARBA" id="ARBA00012452"/>
    </source>
</evidence>
<evidence type="ECO:0000256" key="3">
    <source>
        <dbReference type="ARBA" id="ARBA00004477"/>
    </source>
</evidence>
<evidence type="ECO:0000256" key="8">
    <source>
        <dbReference type="ARBA" id="ARBA00022787"/>
    </source>
</evidence>
<keyword evidence="10 17" id="KW-1133">Transmembrane helix</keyword>
<evidence type="ECO:0000256" key="16">
    <source>
        <dbReference type="ARBA" id="ARBA00049385"/>
    </source>
</evidence>
<evidence type="ECO:0000256" key="4">
    <source>
        <dbReference type="ARBA" id="ARBA00010459"/>
    </source>
</evidence>
<keyword evidence="6" id="KW-0808">Transferase</keyword>
<dbReference type="PANTHER" id="PTHR10689:SF6">
    <property type="entry name" value="MICROSOMAL GLUTATHIONE S-TRANSFERASE 1"/>
    <property type="match status" value="1"/>
</dbReference>
<dbReference type="GO" id="GO:0004364">
    <property type="term" value="F:glutathione transferase activity"/>
    <property type="evidence" value="ECO:0007669"/>
    <property type="project" value="UniProtKB-EC"/>
</dbReference>
<keyword evidence="7 17" id="KW-0812">Transmembrane</keyword>
<evidence type="ECO:0000313" key="18">
    <source>
        <dbReference type="EMBL" id="KAG5682644.1"/>
    </source>
</evidence>
<protein>
    <recommendedName>
        <fullName evidence="15">Microsomal glutathione S-transferase 1</fullName>
        <ecNumber evidence="5">2.5.1.18</ecNumber>
    </recommendedName>
</protein>
<comment type="subunit">
    <text evidence="14">Homotrimer; The trimer binds only one molecule of glutathione.</text>
</comment>
<dbReference type="PANTHER" id="PTHR10689">
    <property type="entry name" value="MICROSOMAL GLUTATHIONE S-TRANSFERASE 1"/>
    <property type="match status" value="1"/>
</dbReference>
<evidence type="ECO:0000313" key="19">
    <source>
        <dbReference type="Proteomes" id="UP001107558"/>
    </source>
</evidence>
<dbReference type="Gene3D" id="1.20.120.550">
    <property type="entry name" value="Membrane associated eicosanoid/glutathione metabolism-like domain"/>
    <property type="match status" value="1"/>
</dbReference>
<comment type="caution">
    <text evidence="18">The sequence shown here is derived from an EMBL/GenBank/DDBJ whole genome shotgun (WGS) entry which is preliminary data.</text>
</comment>
<accession>A0A9J6CKZ3</accession>
<feature type="transmembrane region" description="Helical" evidence="17">
    <location>
        <begin position="84"/>
        <end position="112"/>
    </location>
</feature>
<dbReference type="AlphaFoldDB" id="A0A9J6CKZ3"/>
<sequence length="153" mass="17470">MSILEILSPENEVFRAYGFWASVLVLKVLGMAVLTSMARKKKKAINNPEDRVFLKPEDQNVELTSSDPDVERVRRAHLNDLENCIPFLIISFVYVLTNPSTFIGVNLIRIGVVSRIVHSYSYLNALQPYRGYGFGITFLVMIYMSLSNILYFL</sequence>
<evidence type="ECO:0000256" key="7">
    <source>
        <dbReference type="ARBA" id="ARBA00022692"/>
    </source>
</evidence>
<evidence type="ECO:0000256" key="11">
    <source>
        <dbReference type="ARBA" id="ARBA00022990"/>
    </source>
</evidence>
<comment type="similarity">
    <text evidence="4">Belongs to the MAPEG family.</text>
</comment>
<keyword evidence="13 17" id="KW-0472">Membrane</keyword>
<evidence type="ECO:0000256" key="10">
    <source>
        <dbReference type="ARBA" id="ARBA00022989"/>
    </source>
</evidence>
<evidence type="ECO:0000256" key="17">
    <source>
        <dbReference type="SAM" id="Phobius"/>
    </source>
</evidence>
<dbReference type="Proteomes" id="UP001107558">
    <property type="component" value="Chromosome 1"/>
</dbReference>
<dbReference type="InterPro" id="IPR040162">
    <property type="entry name" value="MGST1-like"/>
</dbReference>
<gene>
    <name evidence="18" type="ORF">PVAND_011983</name>
</gene>
<dbReference type="InterPro" id="IPR001129">
    <property type="entry name" value="Membr-assoc_MAPEG"/>
</dbReference>
<comment type="function">
    <text evidence="1">Conjugation of reduced glutathione to a wide number of exogenous and endogenous hydrophobic electrophiles.</text>
</comment>
<dbReference type="GO" id="GO:0005789">
    <property type="term" value="C:endoplasmic reticulum membrane"/>
    <property type="evidence" value="ECO:0007669"/>
    <property type="project" value="UniProtKB-SubCell"/>
</dbReference>
<dbReference type="EMBL" id="JADBJN010000001">
    <property type="protein sequence ID" value="KAG5682644.1"/>
    <property type="molecule type" value="Genomic_DNA"/>
</dbReference>
<dbReference type="FunFam" id="1.20.120.550:FF:000002">
    <property type="entry name" value="Microsomal glutathione S-transferase 1"/>
    <property type="match status" value="1"/>
</dbReference>
<name>A0A9J6CKZ3_POLVA</name>
<evidence type="ECO:0000256" key="12">
    <source>
        <dbReference type="ARBA" id="ARBA00023128"/>
    </source>
</evidence>
<keyword evidence="8" id="KW-1000">Mitochondrion outer membrane</keyword>
<evidence type="ECO:0000256" key="2">
    <source>
        <dbReference type="ARBA" id="ARBA00004294"/>
    </source>
</evidence>
<comment type="catalytic activity">
    <reaction evidence="16">
        <text>RX + glutathione = an S-substituted glutathione + a halide anion + H(+)</text>
        <dbReference type="Rhea" id="RHEA:16437"/>
        <dbReference type="ChEBI" id="CHEBI:15378"/>
        <dbReference type="ChEBI" id="CHEBI:16042"/>
        <dbReference type="ChEBI" id="CHEBI:17792"/>
        <dbReference type="ChEBI" id="CHEBI:57925"/>
        <dbReference type="ChEBI" id="CHEBI:90779"/>
        <dbReference type="EC" id="2.5.1.18"/>
    </reaction>
    <physiologicalReaction direction="left-to-right" evidence="16">
        <dbReference type="Rhea" id="RHEA:16438"/>
    </physiologicalReaction>
</comment>
<dbReference type="EC" id="2.5.1.18" evidence="5"/>
<evidence type="ECO:0000256" key="9">
    <source>
        <dbReference type="ARBA" id="ARBA00022824"/>
    </source>
</evidence>
<dbReference type="SUPFAM" id="SSF161084">
    <property type="entry name" value="MAPEG domain-like"/>
    <property type="match status" value="1"/>
</dbReference>
<dbReference type="GO" id="GO:0005741">
    <property type="term" value="C:mitochondrial outer membrane"/>
    <property type="evidence" value="ECO:0007669"/>
    <property type="project" value="UniProtKB-SubCell"/>
</dbReference>
<evidence type="ECO:0000256" key="14">
    <source>
        <dbReference type="ARBA" id="ARBA00038540"/>
    </source>
</evidence>
<comment type="subcellular location">
    <subcellularLocation>
        <location evidence="3">Endoplasmic reticulum membrane</location>
        <topology evidence="3">Multi-pass membrane protein</topology>
    </subcellularLocation>
    <subcellularLocation>
        <location evidence="2">Mitochondrion outer membrane</location>
    </subcellularLocation>
</comment>
<keyword evidence="12" id="KW-0496">Mitochondrion</keyword>
<evidence type="ECO:0000256" key="15">
    <source>
        <dbReference type="ARBA" id="ARBA00039397"/>
    </source>
</evidence>
<feature type="transmembrane region" description="Helical" evidence="17">
    <location>
        <begin position="132"/>
        <end position="152"/>
    </location>
</feature>
<organism evidence="18 19">
    <name type="scientific">Polypedilum vanderplanki</name>
    <name type="common">Sleeping chironomid midge</name>
    <dbReference type="NCBI Taxonomy" id="319348"/>
    <lineage>
        <taxon>Eukaryota</taxon>
        <taxon>Metazoa</taxon>
        <taxon>Ecdysozoa</taxon>
        <taxon>Arthropoda</taxon>
        <taxon>Hexapoda</taxon>
        <taxon>Insecta</taxon>
        <taxon>Pterygota</taxon>
        <taxon>Neoptera</taxon>
        <taxon>Endopterygota</taxon>
        <taxon>Diptera</taxon>
        <taxon>Nematocera</taxon>
        <taxon>Chironomoidea</taxon>
        <taxon>Chironomidae</taxon>
        <taxon>Chironominae</taxon>
        <taxon>Polypedilum</taxon>
        <taxon>Polypedilum</taxon>
    </lineage>
</organism>
<reference evidence="18" key="1">
    <citation type="submission" date="2021-03" db="EMBL/GenBank/DDBJ databases">
        <title>Chromosome level genome of the anhydrobiotic midge Polypedilum vanderplanki.</title>
        <authorList>
            <person name="Yoshida Y."/>
            <person name="Kikawada T."/>
            <person name="Gusev O."/>
        </authorList>
    </citation>
    <scope>NUCLEOTIDE SEQUENCE</scope>
    <source>
        <strain evidence="18">NIAS01</strain>
        <tissue evidence="18">Whole body or cell culture</tissue>
    </source>
</reference>
<keyword evidence="11" id="KW-0007">Acetylation</keyword>
<evidence type="ECO:0000256" key="1">
    <source>
        <dbReference type="ARBA" id="ARBA00003701"/>
    </source>
</evidence>